<feature type="domain" description="DRBM" evidence="13">
    <location>
        <begin position="1"/>
        <end position="30"/>
    </location>
</feature>
<dbReference type="GO" id="GO:0004525">
    <property type="term" value="F:ribonuclease III activity"/>
    <property type="evidence" value="ECO:0007669"/>
    <property type="project" value="InterPro"/>
</dbReference>
<dbReference type="InterPro" id="IPR036389">
    <property type="entry name" value="RNase_III_sf"/>
</dbReference>
<dbReference type="SMART" id="SM00949">
    <property type="entry name" value="PAZ"/>
    <property type="match status" value="1"/>
</dbReference>
<keyword evidence="5" id="KW-0677">Repeat</keyword>
<dbReference type="InterPro" id="IPR048512">
    <property type="entry name" value="Dicer_platform"/>
</dbReference>
<feature type="region of interest" description="Disordered" evidence="12">
    <location>
        <begin position="1"/>
        <end position="53"/>
    </location>
</feature>
<keyword evidence="11" id="KW-0464">Manganese</keyword>
<evidence type="ECO:0000256" key="2">
    <source>
        <dbReference type="ARBA" id="ARBA00001946"/>
    </source>
</evidence>
<feature type="compositionally biased region" description="Polar residues" evidence="12">
    <location>
        <begin position="1"/>
        <end position="13"/>
    </location>
</feature>
<accession>A0A7R8WCM7</accession>
<dbReference type="GO" id="GO:0005634">
    <property type="term" value="C:nucleus"/>
    <property type="evidence" value="ECO:0007669"/>
    <property type="project" value="TreeGrafter"/>
</dbReference>
<dbReference type="FunFam" id="1.10.1520.10:FF:000004">
    <property type="entry name" value="Endoribonuclease dicer-like 1"/>
    <property type="match status" value="1"/>
</dbReference>
<feature type="domain" description="RNase III" evidence="14">
    <location>
        <begin position="528"/>
        <end position="651"/>
    </location>
</feature>
<dbReference type="PROSITE" id="PS50821">
    <property type="entry name" value="PAZ"/>
    <property type="match status" value="1"/>
</dbReference>
<dbReference type="SUPFAM" id="SSF69065">
    <property type="entry name" value="RNase III domain-like"/>
    <property type="match status" value="2"/>
</dbReference>
<dbReference type="InterPro" id="IPR000999">
    <property type="entry name" value="RNase_III_dom"/>
</dbReference>
<dbReference type="AlphaFoldDB" id="A0A7R8WCM7"/>
<dbReference type="GO" id="GO:0005737">
    <property type="term" value="C:cytoplasm"/>
    <property type="evidence" value="ECO:0007669"/>
    <property type="project" value="TreeGrafter"/>
</dbReference>
<reference evidence="16" key="1">
    <citation type="submission" date="2020-11" db="EMBL/GenBank/DDBJ databases">
        <authorList>
            <person name="Tran Van P."/>
        </authorList>
    </citation>
    <scope>NUCLEOTIDE SEQUENCE</scope>
</reference>
<dbReference type="PROSITE" id="PS00517">
    <property type="entry name" value="RNASE_3_1"/>
    <property type="match status" value="1"/>
</dbReference>
<evidence type="ECO:0000256" key="6">
    <source>
        <dbReference type="ARBA" id="ARBA00022741"/>
    </source>
</evidence>
<dbReference type="SMART" id="SM00535">
    <property type="entry name" value="RIBOc"/>
    <property type="match status" value="2"/>
</dbReference>
<keyword evidence="4" id="KW-0479">Metal-binding</keyword>
<gene>
    <name evidence="16" type="ORF">CTOB1V02_LOCUS4576</name>
</gene>
<sequence>MKLFSQEGQGRTKQQAKHQSAAAVLGLLKDPPRPMQPGEVGICEEGPSSEGSGEVPTAVLIDVPLPPTWAPSRQENASVRLDSMPPSSVQTDVFTAETYQSNKETNSDSDTTCDSIVKAFPLVPNGIAVTNNKLRSRETFTKKTADVLTRPLQPSLAYLYHISMRQTYTYEDELRTSRTTDFHIETAPLCFGLVNASPLPPLNPFPIFIRSGEIEVQLERRGEIVLGDETLKRLRHFNRFLFREVLRLEREPMVHSETEADQKFLMVPLNREREIDLDFLERIFAMDKFLPRKPSEEERQAFVYDSTRYQDTVITPWYRGDSISEFHFVVNVWKNKTPNSGFPEKERLTFKQYYEEKYQEKIYCDNQPLLQGLLTTSRPGFDVVTPHSFSVHGGVRPLAAPMQVSKRQSKRGNQPALYVPELCSVHPFPASLWQQALCLPYSLAKINALLLADELRLNFAQALHLGAPPPDHRWDRMDVGWSLKDVLQTSGRENEEQENEKNPSQMELFPKVSQVPQFGPSPGKILVALTMINAFECANQERLELMGDAFLKYAVSVKLFIDEPTKQEGDMTRLRSQIVSNEYLYLLGKHLGLGHRVVPSKFSATDSWLPPGYGVDKSSRRGGLLKEQQLHPKNIADTVEALIGAYLTSCGHDKALAFMRQIGIEVIPTSTQIRSSSAHFYGMLNCEDFRTAPEDFRTTSWKEQGFEELEETLGYQFGDGRYLLQALTHKSFVERQTESMERLEFLGDAVLGYVVTQYLYEVCKQSDPGELTDIRTAIVNNLTFACVAVQVGLHRPLKIASPVAEAKIKGFVDFCKSRTLSQVVRSEEGLAMEDVQSVEGIDVPKELGDVLEAVAGAVFLDSGLSLAVVWRVFGKVLKEAIQEFTERVPKNPVRQLYELKCGHVTVEDSVALNNGMMKVVIEVHGERKFEGIGPNGKIAKYNAALTALMYLRKTSPQL</sequence>
<comment type="cofactor">
    <cofactor evidence="1">
        <name>Mn(2+)</name>
        <dbReference type="ChEBI" id="CHEBI:29035"/>
    </cofactor>
</comment>
<dbReference type="PROSITE" id="PS50137">
    <property type="entry name" value="DS_RBD"/>
    <property type="match status" value="1"/>
</dbReference>
<dbReference type="GO" id="GO:0003723">
    <property type="term" value="F:RNA binding"/>
    <property type="evidence" value="ECO:0007669"/>
    <property type="project" value="UniProtKB-UniRule"/>
</dbReference>
<keyword evidence="9" id="KW-0460">Magnesium</keyword>
<dbReference type="Pfam" id="PF20931">
    <property type="entry name" value="Dicer_platform"/>
    <property type="match status" value="1"/>
</dbReference>
<dbReference type="CDD" id="cd00593">
    <property type="entry name" value="RIBOc"/>
    <property type="match status" value="2"/>
</dbReference>
<feature type="domain" description="PAZ" evidence="15">
    <location>
        <begin position="275"/>
        <end position="427"/>
    </location>
</feature>
<keyword evidence="3" id="KW-0540">Nuclease</keyword>
<dbReference type="Gene3D" id="3.30.160.20">
    <property type="match status" value="1"/>
</dbReference>
<dbReference type="GO" id="GO:0000166">
    <property type="term" value="F:nucleotide binding"/>
    <property type="evidence" value="ECO:0007669"/>
    <property type="project" value="UniProtKB-KW"/>
</dbReference>
<protein>
    <submittedName>
        <fullName evidence="16">Uncharacterized protein</fullName>
    </submittedName>
</protein>
<evidence type="ECO:0000256" key="5">
    <source>
        <dbReference type="ARBA" id="ARBA00022737"/>
    </source>
</evidence>
<dbReference type="GO" id="GO:0006309">
    <property type="term" value="P:apoptotic DNA fragmentation"/>
    <property type="evidence" value="ECO:0007669"/>
    <property type="project" value="TreeGrafter"/>
</dbReference>
<dbReference type="Gene3D" id="2.170.260.10">
    <property type="entry name" value="paz domain"/>
    <property type="match status" value="1"/>
</dbReference>
<keyword evidence="8" id="KW-0378">Hydrolase</keyword>
<evidence type="ECO:0000256" key="11">
    <source>
        <dbReference type="ARBA" id="ARBA00023211"/>
    </source>
</evidence>
<dbReference type="GO" id="GO:0046872">
    <property type="term" value="F:metal ion binding"/>
    <property type="evidence" value="ECO:0007669"/>
    <property type="project" value="UniProtKB-KW"/>
</dbReference>
<dbReference type="Gene3D" id="1.10.1520.10">
    <property type="entry name" value="Ribonuclease III domain"/>
    <property type="match status" value="2"/>
</dbReference>
<evidence type="ECO:0000259" key="15">
    <source>
        <dbReference type="PROSITE" id="PS50821"/>
    </source>
</evidence>
<evidence type="ECO:0000256" key="1">
    <source>
        <dbReference type="ARBA" id="ARBA00001936"/>
    </source>
</evidence>
<evidence type="ECO:0000256" key="12">
    <source>
        <dbReference type="SAM" id="MobiDB-lite"/>
    </source>
</evidence>
<dbReference type="InterPro" id="IPR003100">
    <property type="entry name" value="PAZ_dom"/>
</dbReference>
<dbReference type="PANTHER" id="PTHR14950">
    <property type="entry name" value="DICER-RELATED"/>
    <property type="match status" value="1"/>
</dbReference>
<evidence type="ECO:0000256" key="9">
    <source>
        <dbReference type="ARBA" id="ARBA00022842"/>
    </source>
</evidence>
<evidence type="ECO:0000256" key="8">
    <source>
        <dbReference type="ARBA" id="ARBA00022801"/>
    </source>
</evidence>
<organism evidence="16">
    <name type="scientific">Cyprideis torosa</name>
    <dbReference type="NCBI Taxonomy" id="163714"/>
    <lineage>
        <taxon>Eukaryota</taxon>
        <taxon>Metazoa</taxon>
        <taxon>Ecdysozoa</taxon>
        <taxon>Arthropoda</taxon>
        <taxon>Crustacea</taxon>
        <taxon>Oligostraca</taxon>
        <taxon>Ostracoda</taxon>
        <taxon>Podocopa</taxon>
        <taxon>Podocopida</taxon>
        <taxon>Cytherocopina</taxon>
        <taxon>Cytheroidea</taxon>
        <taxon>Cytherideidae</taxon>
        <taxon>Cyprideis</taxon>
    </lineage>
</organism>
<evidence type="ECO:0000259" key="13">
    <source>
        <dbReference type="PROSITE" id="PS50137"/>
    </source>
</evidence>
<dbReference type="GO" id="GO:0030422">
    <property type="term" value="P:siRNA processing"/>
    <property type="evidence" value="ECO:0007669"/>
    <property type="project" value="InterPro"/>
</dbReference>
<evidence type="ECO:0000256" key="10">
    <source>
        <dbReference type="ARBA" id="ARBA00022884"/>
    </source>
</evidence>
<keyword evidence="10" id="KW-0694">RNA-binding</keyword>
<evidence type="ECO:0000259" key="14">
    <source>
        <dbReference type="PROSITE" id="PS50142"/>
    </source>
</evidence>
<dbReference type="Pfam" id="PF20932">
    <property type="entry name" value="Dicer_dsRBD"/>
    <property type="match status" value="1"/>
</dbReference>
<dbReference type="GO" id="GO:0031054">
    <property type="term" value="P:pre-miRNA processing"/>
    <property type="evidence" value="ECO:0007669"/>
    <property type="project" value="InterPro"/>
</dbReference>
<name>A0A7R8WCM7_9CRUS</name>
<feature type="compositionally biased region" description="Low complexity" evidence="12">
    <location>
        <begin position="44"/>
        <end position="53"/>
    </location>
</feature>
<dbReference type="Pfam" id="PF00636">
    <property type="entry name" value="Ribonuclease_3"/>
    <property type="match status" value="2"/>
</dbReference>
<dbReference type="PROSITE" id="PS50142">
    <property type="entry name" value="RNASE_3_2"/>
    <property type="match status" value="2"/>
</dbReference>
<evidence type="ECO:0000313" key="16">
    <source>
        <dbReference type="EMBL" id="CAD7226660.1"/>
    </source>
</evidence>
<dbReference type="Pfam" id="PF02170">
    <property type="entry name" value="PAZ"/>
    <property type="match status" value="1"/>
</dbReference>
<dbReference type="InterPro" id="IPR044441">
    <property type="entry name" value="DICER_DSRM"/>
</dbReference>
<dbReference type="OrthoDB" id="416741at2759"/>
<dbReference type="SUPFAM" id="SSF54768">
    <property type="entry name" value="dsRNA-binding domain-like"/>
    <property type="match status" value="1"/>
</dbReference>
<dbReference type="SUPFAM" id="SSF101690">
    <property type="entry name" value="PAZ domain"/>
    <property type="match status" value="1"/>
</dbReference>
<dbReference type="InterPro" id="IPR036085">
    <property type="entry name" value="PAZ_dom_sf"/>
</dbReference>
<feature type="domain" description="RNase III" evidence="14">
    <location>
        <begin position="706"/>
        <end position="863"/>
    </location>
</feature>
<evidence type="ECO:0000256" key="4">
    <source>
        <dbReference type="ARBA" id="ARBA00022723"/>
    </source>
</evidence>
<proteinExistence type="predicted"/>
<evidence type="ECO:0000256" key="7">
    <source>
        <dbReference type="ARBA" id="ARBA00022759"/>
    </source>
</evidence>
<dbReference type="PANTHER" id="PTHR14950:SF37">
    <property type="entry name" value="ENDORIBONUCLEASE DICER"/>
    <property type="match status" value="1"/>
</dbReference>
<dbReference type="GO" id="GO:0004530">
    <property type="term" value="F:deoxyribonuclease I activity"/>
    <property type="evidence" value="ECO:0007669"/>
    <property type="project" value="TreeGrafter"/>
</dbReference>
<comment type="cofactor">
    <cofactor evidence="2">
        <name>Mg(2+)</name>
        <dbReference type="ChEBI" id="CHEBI:18420"/>
    </cofactor>
</comment>
<evidence type="ECO:0000256" key="3">
    <source>
        <dbReference type="ARBA" id="ARBA00022722"/>
    </source>
</evidence>
<keyword evidence="7" id="KW-0255">Endonuclease</keyword>
<keyword evidence="6" id="KW-0547">Nucleotide-binding</keyword>
<dbReference type="InterPro" id="IPR014720">
    <property type="entry name" value="dsRBD_dom"/>
</dbReference>
<dbReference type="EMBL" id="OB660885">
    <property type="protein sequence ID" value="CAD7226660.1"/>
    <property type="molecule type" value="Genomic_DNA"/>
</dbReference>
<dbReference type="GO" id="GO:0070578">
    <property type="term" value="C:RISC-loading complex"/>
    <property type="evidence" value="ECO:0007669"/>
    <property type="project" value="TreeGrafter"/>
</dbReference>